<dbReference type="InterPro" id="IPR036390">
    <property type="entry name" value="WH_DNA-bd_sf"/>
</dbReference>
<dbReference type="STRING" id="596152.DesU5LDRAFT_2761"/>
<dbReference type="GO" id="GO:0003677">
    <property type="term" value="F:DNA binding"/>
    <property type="evidence" value="ECO:0007669"/>
    <property type="project" value="UniProtKB-KW"/>
</dbReference>
<dbReference type="Pfam" id="PF00392">
    <property type="entry name" value="GntR"/>
    <property type="match status" value="1"/>
</dbReference>
<dbReference type="Gene3D" id="3.90.1150.10">
    <property type="entry name" value="Aspartate Aminotransferase, domain 1"/>
    <property type="match status" value="1"/>
</dbReference>
<dbReference type="AlphaFoldDB" id="I2Q3Q0"/>
<name>I2Q3Q0_9BACT</name>
<proteinExistence type="inferred from homology"/>
<feature type="compositionally biased region" description="Pro residues" evidence="6">
    <location>
        <begin position="82"/>
        <end position="94"/>
    </location>
</feature>
<dbReference type="Gene3D" id="1.10.10.10">
    <property type="entry name" value="Winged helix-like DNA-binding domain superfamily/Winged helix DNA-binding domain"/>
    <property type="match status" value="1"/>
</dbReference>
<evidence type="ECO:0000256" key="1">
    <source>
        <dbReference type="ARBA" id="ARBA00005384"/>
    </source>
</evidence>
<evidence type="ECO:0000256" key="2">
    <source>
        <dbReference type="ARBA" id="ARBA00022898"/>
    </source>
</evidence>
<evidence type="ECO:0000313" key="8">
    <source>
        <dbReference type="EMBL" id="EIG54406.1"/>
    </source>
</evidence>
<keyword evidence="2" id="KW-0663">Pyridoxal phosphate</keyword>
<dbReference type="InterPro" id="IPR000524">
    <property type="entry name" value="Tscrpt_reg_HTH_GntR"/>
</dbReference>
<dbReference type="InterPro" id="IPR004839">
    <property type="entry name" value="Aminotransferase_I/II_large"/>
</dbReference>
<dbReference type="GO" id="GO:0030170">
    <property type="term" value="F:pyridoxal phosphate binding"/>
    <property type="evidence" value="ECO:0007669"/>
    <property type="project" value="InterPro"/>
</dbReference>
<dbReference type="EMBL" id="JH600068">
    <property type="protein sequence ID" value="EIG54406.1"/>
    <property type="molecule type" value="Genomic_DNA"/>
</dbReference>
<accession>I2Q3Q0</accession>
<dbReference type="SMART" id="SM00345">
    <property type="entry name" value="HTH_GNTR"/>
    <property type="match status" value="1"/>
</dbReference>
<keyword evidence="8" id="KW-0032">Aminotransferase</keyword>
<feature type="region of interest" description="Disordered" evidence="6">
    <location>
        <begin position="479"/>
        <end position="498"/>
    </location>
</feature>
<dbReference type="eggNOG" id="COG1167">
    <property type="taxonomic scope" value="Bacteria"/>
</dbReference>
<reference evidence="8" key="1">
    <citation type="submission" date="2011-11" db="EMBL/GenBank/DDBJ databases">
        <title>Improved High-Quality Draft sequence of Desulfovibrio sp. U5L.</title>
        <authorList>
            <consortium name="US DOE Joint Genome Institute"/>
            <person name="Lucas S."/>
            <person name="Han J."/>
            <person name="Lapidus A."/>
            <person name="Cheng J.-F."/>
            <person name="Goodwin L."/>
            <person name="Pitluck S."/>
            <person name="Peters L."/>
            <person name="Ovchinnikova G."/>
            <person name="Held B."/>
            <person name="Detter J.C."/>
            <person name="Han C."/>
            <person name="Tapia R."/>
            <person name="Land M."/>
            <person name="Hauser L."/>
            <person name="Kyrpides N."/>
            <person name="Ivanova N."/>
            <person name="Pagani I."/>
            <person name="Gabster J."/>
            <person name="Walker C."/>
            <person name="Stolyar S."/>
            <person name="Stahl D."/>
            <person name="Arkin A."/>
            <person name="Dehal P."/>
            <person name="Hazen T."/>
            <person name="Woyke T."/>
        </authorList>
    </citation>
    <scope>NUCLEOTIDE SEQUENCE [LARGE SCALE GENOMIC DNA]</scope>
    <source>
        <strain evidence="8">U5L</strain>
    </source>
</reference>
<dbReference type="InterPro" id="IPR036388">
    <property type="entry name" value="WH-like_DNA-bd_sf"/>
</dbReference>
<dbReference type="OrthoDB" id="9804020at2"/>
<sequence length="498" mass="53408">MTLPRNDEGVFRYVSVEKHVLGLIEAGDLRPGERIPSLRALGHRLGVSVSTVSQAYVALERRGVVEARPKSGFFVRTRPTRTPAPRPPVLPAKPPTTVNRGALIREVLDAMGRRDIVPLGVARTDEAFLPTRQLARLLGKVAADGEGVISYEGVRGNMALRRQIAGHLAEAGIEARPDDIMVTSGAMEALYIALRSVTRPGDNVAIAAPSYYCFLQLLENFGLRAVELPSHPDGGVRPADLTGALDRFDVKAVILTPNFNNPDGSRIPDAAKAEMATLLAGRGVPVIEDDVYGDLYFDGPRPRCLASYDTSGHVMHCSSFSKTLAPGFRVGYLLPGRFAAKAFEIKATTNVCCATPTQMAVAAYLAQGAFERHLRKTRAVLERQARMTEARILEHFPAGTRVTHPSGGTVVWVQMPEEVDSITLFYEAKARGISVAPGNIFSSCDAFDNFLRLSYGNAWTPAVEAALATLGQLAGELADAGRGSGAGPGDRTAVALGR</sequence>
<dbReference type="InterPro" id="IPR051446">
    <property type="entry name" value="HTH_trans_reg/aminotransferase"/>
</dbReference>
<dbReference type="CDD" id="cd07377">
    <property type="entry name" value="WHTH_GntR"/>
    <property type="match status" value="1"/>
</dbReference>
<dbReference type="PROSITE" id="PS50949">
    <property type="entry name" value="HTH_GNTR"/>
    <property type="match status" value="1"/>
</dbReference>
<dbReference type="InterPro" id="IPR015422">
    <property type="entry name" value="PyrdxlP-dep_Trfase_small"/>
</dbReference>
<dbReference type="SUPFAM" id="SSF46785">
    <property type="entry name" value="Winged helix' DNA-binding domain"/>
    <property type="match status" value="1"/>
</dbReference>
<dbReference type="InterPro" id="IPR015421">
    <property type="entry name" value="PyrdxlP-dep_Trfase_major"/>
</dbReference>
<organism evidence="8">
    <name type="scientific">Desulfovibrio sp. U5L</name>
    <dbReference type="NCBI Taxonomy" id="596152"/>
    <lineage>
        <taxon>Bacteria</taxon>
        <taxon>Pseudomonadati</taxon>
        <taxon>Thermodesulfobacteriota</taxon>
        <taxon>Desulfovibrionia</taxon>
        <taxon>Desulfovibrionales</taxon>
        <taxon>Desulfovibrionaceae</taxon>
        <taxon>Desulfovibrio</taxon>
    </lineage>
</organism>
<protein>
    <submittedName>
        <fullName evidence="8">Transcriptional regulator with HTH domain and aminotransferase domain</fullName>
    </submittedName>
</protein>
<dbReference type="PANTHER" id="PTHR46577">
    <property type="entry name" value="HTH-TYPE TRANSCRIPTIONAL REGULATORY PROTEIN GABR"/>
    <property type="match status" value="1"/>
</dbReference>
<dbReference type="Gene3D" id="3.40.640.10">
    <property type="entry name" value="Type I PLP-dependent aspartate aminotransferase-like (Major domain)"/>
    <property type="match status" value="1"/>
</dbReference>
<evidence type="ECO:0000259" key="7">
    <source>
        <dbReference type="PROSITE" id="PS50949"/>
    </source>
</evidence>
<feature type="domain" description="HTH gntR-type" evidence="7">
    <location>
        <begin position="10"/>
        <end position="78"/>
    </location>
</feature>
<comment type="similarity">
    <text evidence="1">In the C-terminal section; belongs to the class-I pyridoxal-phosphate-dependent aminotransferase family.</text>
</comment>
<keyword evidence="4" id="KW-0238">DNA-binding</keyword>
<gene>
    <name evidence="8" type="ORF">DesU5LDRAFT_2761</name>
</gene>
<dbReference type="GO" id="GO:0003700">
    <property type="term" value="F:DNA-binding transcription factor activity"/>
    <property type="evidence" value="ECO:0007669"/>
    <property type="project" value="InterPro"/>
</dbReference>
<dbReference type="SUPFAM" id="SSF53383">
    <property type="entry name" value="PLP-dependent transferases"/>
    <property type="match status" value="1"/>
</dbReference>
<dbReference type="InterPro" id="IPR015424">
    <property type="entry name" value="PyrdxlP-dep_Trfase"/>
</dbReference>
<keyword evidence="8" id="KW-0808">Transferase</keyword>
<evidence type="ECO:0000256" key="5">
    <source>
        <dbReference type="ARBA" id="ARBA00023163"/>
    </source>
</evidence>
<keyword evidence="5" id="KW-0804">Transcription</keyword>
<dbReference type="PANTHER" id="PTHR46577:SF2">
    <property type="entry name" value="TRANSCRIPTIONAL REGULATORY PROTEIN"/>
    <property type="match status" value="1"/>
</dbReference>
<dbReference type="Pfam" id="PF00155">
    <property type="entry name" value="Aminotran_1_2"/>
    <property type="match status" value="1"/>
</dbReference>
<feature type="region of interest" description="Disordered" evidence="6">
    <location>
        <begin position="75"/>
        <end position="95"/>
    </location>
</feature>
<dbReference type="GO" id="GO:0008483">
    <property type="term" value="F:transaminase activity"/>
    <property type="evidence" value="ECO:0007669"/>
    <property type="project" value="UniProtKB-KW"/>
</dbReference>
<dbReference type="CDD" id="cd00609">
    <property type="entry name" value="AAT_like"/>
    <property type="match status" value="1"/>
</dbReference>
<evidence type="ECO:0000256" key="3">
    <source>
        <dbReference type="ARBA" id="ARBA00023015"/>
    </source>
</evidence>
<dbReference type="HOGENOM" id="CLU_017584_0_0_7"/>
<evidence type="ECO:0000256" key="6">
    <source>
        <dbReference type="SAM" id="MobiDB-lite"/>
    </source>
</evidence>
<keyword evidence="3" id="KW-0805">Transcription regulation</keyword>
<evidence type="ECO:0000256" key="4">
    <source>
        <dbReference type="ARBA" id="ARBA00023125"/>
    </source>
</evidence>